<dbReference type="InterPro" id="IPR005574">
    <property type="entry name" value="Rpb4/RPC9"/>
</dbReference>
<keyword evidence="1" id="KW-0808">Transferase</keyword>
<evidence type="ECO:0000313" key="2">
    <source>
        <dbReference type="EMBL" id="WYX99507.1"/>
    </source>
</evidence>
<dbReference type="Pfam" id="PF03874">
    <property type="entry name" value="RNA_pol_Rpb4"/>
    <property type="match status" value="1"/>
</dbReference>
<dbReference type="GO" id="GO:0005737">
    <property type="term" value="C:cytoplasm"/>
    <property type="evidence" value="ECO:0007669"/>
    <property type="project" value="UniProtKB-SubCell"/>
</dbReference>
<evidence type="ECO:0000256" key="1">
    <source>
        <dbReference type="HAMAP-Rule" id="MF_00864"/>
    </source>
</evidence>
<dbReference type="InterPro" id="IPR010924">
    <property type="entry name" value="Rpo4"/>
</dbReference>
<protein>
    <recommendedName>
        <fullName evidence="1">DNA-directed RNA polymerase subunit Rpo4</fullName>
        <ecNumber evidence="1">2.7.7.6</ecNumber>
    </recommendedName>
    <alternativeName>
        <fullName evidence="1">DNA-directed RNA polymerase subunit F</fullName>
    </alternativeName>
</protein>
<dbReference type="GeneID" id="95966763"/>
<dbReference type="InterPro" id="IPR038324">
    <property type="entry name" value="Rpb4/RPC9_sf"/>
</dbReference>
<dbReference type="PIRSF" id="PIRSF005053">
    <property type="entry name" value="RNA_pol_F_arch"/>
    <property type="match status" value="1"/>
</dbReference>
<keyword evidence="1" id="KW-0240">DNA-directed RNA polymerase</keyword>
<organism evidence="2 3">
    <name type="scientific">Oxyplasma meridianum</name>
    <dbReference type="NCBI Taxonomy" id="3073602"/>
    <lineage>
        <taxon>Archaea</taxon>
        <taxon>Methanobacteriati</taxon>
        <taxon>Thermoplasmatota</taxon>
        <taxon>Thermoplasmata</taxon>
        <taxon>Thermoplasmatales</taxon>
        <taxon>Thermoplasmataceae</taxon>
        <taxon>Oxyplasma</taxon>
    </lineage>
</organism>
<dbReference type="PANTHER" id="PTHR39646">
    <property type="entry name" value="RNA POLYMERASE RPB4"/>
    <property type="match status" value="1"/>
</dbReference>
<sequence>MKKRYVSIPETLEILSRKDASTEFEKDALQYVEGFSKIDEKVAEKSVSEIRKLVDIPEKVVVKLIDLKPANKEEITTIVSSYGVIISEKDLNTLVDYFNSL</sequence>
<keyword evidence="1" id="KW-0963">Cytoplasm</keyword>
<dbReference type="GO" id="GO:0003899">
    <property type="term" value="F:DNA-directed RNA polymerase activity"/>
    <property type="evidence" value="ECO:0007669"/>
    <property type="project" value="UniProtKB-UniRule"/>
</dbReference>
<comment type="subcellular location">
    <subcellularLocation>
        <location evidence="1">Cytoplasm</location>
    </subcellularLocation>
</comment>
<dbReference type="GO" id="GO:0000166">
    <property type="term" value="F:nucleotide binding"/>
    <property type="evidence" value="ECO:0007669"/>
    <property type="project" value="InterPro"/>
</dbReference>
<dbReference type="InterPro" id="IPR010997">
    <property type="entry name" value="HRDC-like_sf"/>
</dbReference>
<dbReference type="SUPFAM" id="SSF47819">
    <property type="entry name" value="HRDC-like"/>
    <property type="match status" value="1"/>
</dbReference>
<dbReference type="AlphaFoldDB" id="A0AAX4NEA0"/>
<dbReference type="EMBL" id="CP133772">
    <property type="protein sequence ID" value="WYX99507.1"/>
    <property type="molecule type" value="Genomic_DNA"/>
</dbReference>
<reference evidence="2 3" key="1">
    <citation type="submission" date="2023-09" db="EMBL/GenBank/DDBJ databases">
        <authorList>
            <person name="Golyshina O.V."/>
            <person name="Lunev E.A."/>
            <person name="Bargiela R."/>
            <person name="Gaines M.C."/>
            <person name="Daum B."/>
            <person name="Bale N.J."/>
            <person name="Koenen M."/>
            <person name="Sinninghe Damst J.S."/>
            <person name="Yakimov M."/>
            <person name="Golyshin P.N."/>
        </authorList>
    </citation>
    <scope>NUCLEOTIDE SEQUENCE [LARGE SCALE GENOMIC DNA]</scope>
    <source>
        <strain evidence="2 3">M1</strain>
    </source>
</reference>
<comment type="function">
    <text evidence="1">DNA-dependent RNA polymerase (RNAP) catalyzes the transcription of DNA into RNA using the four ribonucleoside triphosphates as substrates. This subunit is less well bound than the others.</text>
</comment>
<dbReference type="GO" id="GO:0000428">
    <property type="term" value="C:DNA-directed RNA polymerase complex"/>
    <property type="evidence" value="ECO:0007669"/>
    <property type="project" value="UniProtKB-KW"/>
</dbReference>
<dbReference type="GO" id="GO:0006352">
    <property type="term" value="P:DNA-templated transcription initiation"/>
    <property type="evidence" value="ECO:0007669"/>
    <property type="project" value="InterPro"/>
</dbReference>
<comment type="subunit">
    <text evidence="1">Part of the RNA polymerase complex. Forms a stalk with Rpo7 that extends from the main structure.</text>
</comment>
<dbReference type="KEGG" id="omr:OXIME_000039"/>
<keyword evidence="1" id="KW-0548">Nucleotidyltransferase</keyword>
<accession>A0AAX4NEA0</accession>
<dbReference type="PANTHER" id="PTHR39646:SF1">
    <property type="entry name" value="DNA-DIRECTED RNA POLYMERASE SUBUNIT RPO4"/>
    <property type="match status" value="1"/>
</dbReference>
<comment type="catalytic activity">
    <reaction evidence="1">
        <text>RNA(n) + a ribonucleoside 5'-triphosphate = RNA(n+1) + diphosphate</text>
        <dbReference type="Rhea" id="RHEA:21248"/>
        <dbReference type="Rhea" id="RHEA-COMP:14527"/>
        <dbReference type="Rhea" id="RHEA-COMP:17342"/>
        <dbReference type="ChEBI" id="CHEBI:33019"/>
        <dbReference type="ChEBI" id="CHEBI:61557"/>
        <dbReference type="ChEBI" id="CHEBI:140395"/>
        <dbReference type="EC" id="2.7.7.6"/>
    </reaction>
</comment>
<dbReference type="Gene3D" id="1.20.1250.40">
    <property type="match status" value="1"/>
</dbReference>
<dbReference type="Proteomes" id="UP001451606">
    <property type="component" value="Chromosome"/>
</dbReference>
<keyword evidence="1" id="KW-0804">Transcription</keyword>
<proteinExistence type="inferred from homology"/>
<gene>
    <name evidence="1" type="primary">rpo4</name>
    <name evidence="1" type="synonym">rpoF</name>
    <name evidence="2" type="ORF">OXIME_000039</name>
</gene>
<comment type="similarity">
    <text evidence="1">Belongs to the eukaryotic RPB4 RNA polymerase subunit family.</text>
</comment>
<keyword evidence="3" id="KW-1185">Reference proteome</keyword>
<dbReference type="HAMAP" id="MF_00864">
    <property type="entry name" value="RNApol_arch_Rpo4"/>
    <property type="match status" value="1"/>
</dbReference>
<evidence type="ECO:0000313" key="3">
    <source>
        <dbReference type="Proteomes" id="UP001451606"/>
    </source>
</evidence>
<name>A0AAX4NEA0_9ARCH</name>
<dbReference type="EC" id="2.7.7.6" evidence="1"/>
<dbReference type="RefSeq" id="WP_393971481.1">
    <property type="nucleotide sequence ID" value="NZ_CP133772.1"/>
</dbReference>